<feature type="transmembrane region" description="Helical" evidence="1">
    <location>
        <begin position="74"/>
        <end position="93"/>
    </location>
</feature>
<name>X1PHL7_9ZZZZ</name>
<accession>X1PHL7</accession>
<sequence>MAVVATSSSGGIVQTWILREYVDKEYGLIPGLEGLGGFGTYSAIGGILSGGITTGLGLISILTKKITKNETIQLGLIGYGIPALSGGILSGLFPHPEVPGLRLKPAGGPAGNIKLQYAGIPGQPARGQAGQTPGIPLRT</sequence>
<protein>
    <submittedName>
        <fullName evidence="2">Uncharacterized protein</fullName>
    </submittedName>
</protein>
<keyword evidence="1" id="KW-0472">Membrane</keyword>
<evidence type="ECO:0000313" key="2">
    <source>
        <dbReference type="EMBL" id="GAI55353.1"/>
    </source>
</evidence>
<comment type="caution">
    <text evidence="2">The sequence shown here is derived from an EMBL/GenBank/DDBJ whole genome shotgun (WGS) entry which is preliminary data.</text>
</comment>
<dbReference type="AlphaFoldDB" id="X1PHL7"/>
<organism evidence="2">
    <name type="scientific">marine sediment metagenome</name>
    <dbReference type="NCBI Taxonomy" id="412755"/>
    <lineage>
        <taxon>unclassified sequences</taxon>
        <taxon>metagenomes</taxon>
        <taxon>ecological metagenomes</taxon>
    </lineage>
</organism>
<keyword evidence="1" id="KW-1133">Transmembrane helix</keyword>
<reference evidence="2" key="1">
    <citation type="journal article" date="2014" name="Front. Microbiol.">
        <title>High frequency of phylogenetically diverse reductive dehalogenase-homologous genes in deep subseafloor sedimentary metagenomes.</title>
        <authorList>
            <person name="Kawai M."/>
            <person name="Futagami T."/>
            <person name="Toyoda A."/>
            <person name="Takaki Y."/>
            <person name="Nishi S."/>
            <person name="Hori S."/>
            <person name="Arai W."/>
            <person name="Tsubouchi T."/>
            <person name="Morono Y."/>
            <person name="Uchiyama I."/>
            <person name="Ito T."/>
            <person name="Fujiyama A."/>
            <person name="Inagaki F."/>
            <person name="Takami H."/>
        </authorList>
    </citation>
    <scope>NUCLEOTIDE SEQUENCE</scope>
    <source>
        <strain evidence="2">Expedition CK06-06</strain>
    </source>
</reference>
<dbReference type="EMBL" id="BARV01036577">
    <property type="protein sequence ID" value="GAI55353.1"/>
    <property type="molecule type" value="Genomic_DNA"/>
</dbReference>
<keyword evidence="1" id="KW-0812">Transmembrane</keyword>
<proteinExistence type="predicted"/>
<evidence type="ECO:0000256" key="1">
    <source>
        <dbReference type="SAM" id="Phobius"/>
    </source>
</evidence>
<feature type="transmembrane region" description="Helical" evidence="1">
    <location>
        <begin position="38"/>
        <end position="62"/>
    </location>
</feature>
<gene>
    <name evidence="2" type="ORF">S06H3_56802</name>
</gene>